<dbReference type="GO" id="GO:0003994">
    <property type="term" value="F:aconitate hydratase activity"/>
    <property type="evidence" value="ECO:0007669"/>
    <property type="project" value="UniProtKB-EC"/>
</dbReference>
<keyword evidence="7" id="KW-0411">Iron-sulfur</keyword>
<proteinExistence type="inferred from homology"/>
<evidence type="ECO:0000259" key="11">
    <source>
        <dbReference type="Pfam" id="PF00694"/>
    </source>
</evidence>
<feature type="domain" description="Aconitase/3-isopropylmalate dehydratase large subunit alpha/beta/alpha" evidence="10">
    <location>
        <begin position="163"/>
        <end position="421"/>
    </location>
</feature>
<evidence type="ECO:0000256" key="7">
    <source>
        <dbReference type="ARBA" id="ARBA00023014"/>
    </source>
</evidence>
<dbReference type="Gene3D" id="3.20.19.10">
    <property type="entry name" value="Aconitase, domain 4"/>
    <property type="match status" value="1"/>
</dbReference>
<dbReference type="Pfam" id="PF00694">
    <property type="entry name" value="Aconitase_C"/>
    <property type="match status" value="1"/>
</dbReference>
<evidence type="ECO:0000256" key="2">
    <source>
        <dbReference type="ARBA" id="ARBA00007185"/>
    </source>
</evidence>
<feature type="domain" description="Aconitase/3-isopropylmalate dehydratase large subunit alpha/beta/alpha" evidence="10">
    <location>
        <begin position="13"/>
        <end position="76"/>
    </location>
</feature>
<evidence type="ECO:0000256" key="8">
    <source>
        <dbReference type="ARBA" id="ARBA00023239"/>
    </source>
</evidence>
<evidence type="ECO:0000259" key="10">
    <source>
        <dbReference type="Pfam" id="PF00330"/>
    </source>
</evidence>
<feature type="domain" description="Aconitase A/isopropylmalate dehydratase small subunit swivel" evidence="11">
    <location>
        <begin position="494"/>
        <end position="611"/>
    </location>
</feature>
<keyword evidence="4" id="KW-0004">4Fe-4S</keyword>
<keyword evidence="8" id="KW-0456">Lyase</keyword>
<comment type="similarity">
    <text evidence="2">Belongs to the aconitase/IPM isomerase family.</text>
</comment>
<dbReference type="InterPro" id="IPR001030">
    <property type="entry name" value="Acoase/IPM_deHydtase_lsu_aba"/>
</dbReference>
<evidence type="ECO:0000313" key="13">
    <source>
        <dbReference type="Proteomes" id="UP001291623"/>
    </source>
</evidence>
<dbReference type="GO" id="GO:0043436">
    <property type="term" value="P:oxoacid metabolic process"/>
    <property type="evidence" value="ECO:0007669"/>
    <property type="project" value="UniProtKB-ARBA"/>
</dbReference>
<keyword evidence="6" id="KW-0408">Iron</keyword>
<evidence type="ECO:0000256" key="4">
    <source>
        <dbReference type="ARBA" id="ARBA00022485"/>
    </source>
</evidence>
<dbReference type="SUPFAM" id="SSF53732">
    <property type="entry name" value="Aconitase iron-sulfur domain"/>
    <property type="match status" value="2"/>
</dbReference>
<dbReference type="InterPro" id="IPR018136">
    <property type="entry name" value="Aconitase_4Fe-4S_BS"/>
</dbReference>
<dbReference type="EC" id="4.2.1.3" evidence="3"/>
<dbReference type="PROSITE" id="PS00450">
    <property type="entry name" value="ACONITASE_1"/>
    <property type="match status" value="1"/>
</dbReference>
<accession>A0AAE1V142</accession>
<dbReference type="EMBL" id="JAVYJV010000020">
    <property type="protein sequence ID" value="KAK4344170.1"/>
    <property type="molecule type" value="Genomic_DNA"/>
</dbReference>
<dbReference type="FunFam" id="3.20.19.10:FF:000001">
    <property type="entry name" value="Aconitate hydratase"/>
    <property type="match status" value="1"/>
</dbReference>
<dbReference type="GO" id="GO:0051539">
    <property type="term" value="F:4 iron, 4 sulfur cluster binding"/>
    <property type="evidence" value="ECO:0007669"/>
    <property type="project" value="UniProtKB-KW"/>
</dbReference>
<evidence type="ECO:0000256" key="3">
    <source>
        <dbReference type="ARBA" id="ARBA00012926"/>
    </source>
</evidence>
<dbReference type="PANTHER" id="PTHR11670">
    <property type="entry name" value="ACONITASE/IRON-RESPONSIVE ELEMENT FAMILY MEMBER"/>
    <property type="match status" value="1"/>
</dbReference>
<dbReference type="AlphaFoldDB" id="A0AAE1V142"/>
<sequence length="674" mass="73867">MYLIFSVHWVYFQVPVDLVIDHSVQVDVARSENAVQANMELEFQRNKERFTFLKWGSNAFRNMLVVPPGSGIVHQVWGSNAFRNMLVVPHGSGIVHQVNLKYLGRVVFNREGLLYPDSVVGTDSHTTMIDGLGVAGWGVGGIEAEATMLGQPMSMVLPGVVGATIANMSPDYGATMGFFPVDHVTLQYLKLTGRSDETVAMIEAYLRAINMFVDYNEVGLLCYPQLWVFYLRPKRPHDRVPLKEMKSDWHSCLDNKVGFKGFAVPKDRQEKVVNFSFHGQDAELKHGNVVIAAITSCTNTSNPSVMLGAALVAKKACDLGLHVKPWVKTSLAPGSGVVTKYLLQSGLQKYLNQQGFKIVGYGCTTCIGNLDESVSSAISENDIVAAAVLSGNRNFEGRVHPLKRANYLASPPLVVAYALAGTVDIDFEKEPIGVGKDGKNVYFRDIWPSTEEIAEYRSTYIHEPPYFKDMTMNPPGLARVKDAYCLLNFGDSITTDHVSPAGTIHKDSPAAKGTYADICIVTKLLNGEVGPKTIHIPTGEKLSVFDAAMKYKSAGQDTIILAGAEYGSGSSRDWAAKGPHVGVKAVIAKSFERIHRSNLVGMGIVPLCFKAGEDAETLGLTGHERFTIDLPDKISEIRPGQDVTVRTDTEKSFTCVVRFDTEVYSAFYCFLVIL</sequence>
<dbReference type="Pfam" id="PF00330">
    <property type="entry name" value="Aconitase"/>
    <property type="match status" value="3"/>
</dbReference>
<dbReference type="InterPro" id="IPR000573">
    <property type="entry name" value="AconitaseA/IPMdHydase_ssu_swvl"/>
</dbReference>
<dbReference type="InterPro" id="IPR006249">
    <property type="entry name" value="Aconitase/IRP2"/>
</dbReference>
<evidence type="ECO:0000313" key="12">
    <source>
        <dbReference type="EMBL" id="KAK4344170.1"/>
    </source>
</evidence>
<dbReference type="Proteomes" id="UP001291623">
    <property type="component" value="Unassembled WGS sequence"/>
</dbReference>
<dbReference type="PRINTS" id="PR00415">
    <property type="entry name" value="ACONITASE"/>
</dbReference>
<evidence type="ECO:0000256" key="1">
    <source>
        <dbReference type="ARBA" id="ARBA00001966"/>
    </source>
</evidence>
<dbReference type="InterPro" id="IPR036008">
    <property type="entry name" value="Aconitase_4Fe-4S_dom"/>
</dbReference>
<comment type="cofactor">
    <cofactor evidence="1">
        <name>[4Fe-4S] cluster</name>
        <dbReference type="ChEBI" id="CHEBI:49883"/>
    </cofactor>
</comment>
<comment type="caution">
    <text evidence="12">The sequence shown here is derived from an EMBL/GenBank/DDBJ whole genome shotgun (WGS) entry which is preliminary data.</text>
</comment>
<feature type="domain" description="Aconitase/3-isopropylmalate dehydratase large subunit alpha/beta/alpha" evidence="10">
    <location>
        <begin position="77"/>
        <end position="162"/>
    </location>
</feature>
<dbReference type="FunFam" id="3.30.499.10:FF:000005">
    <property type="entry name" value="cytoplasmic aconitate hydratase"/>
    <property type="match status" value="1"/>
</dbReference>
<evidence type="ECO:0000256" key="9">
    <source>
        <dbReference type="ARBA" id="ARBA00023501"/>
    </source>
</evidence>
<dbReference type="Gene3D" id="3.30.499.10">
    <property type="entry name" value="Aconitase, domain 3"/>
    <property type="match status" value="4"/>
</dbReference>
<evidence type="ECO:0000256" key="5">
    <source>
        <dbReference type="ARBA" id="ARBA00022723"/>
    </source>
</evidence>
<gene>
    <name evidence="12" type="ORF">RND71_037264</name>
</gene>
<dbReference type="GO" id="GO:0046872">
    <property type="term" value="F:metal ion binding"/>
    <property type="evidence" value="ECO:0007669"/>
    <property type="project" value="UniProtKB-KW"/>
</dbReference>
<dbReference type="InterPro" id="IPR015931">
    <property type="entry name" value="Acnase/IPM_dHydase_lsu_aba_1/3"/>
</dbReference>
<dbReference type="PROSITE" id="PS01244">
    <property type="entry name" value="ACONITASE_2"/>
    <property type="match status" value="1"/>
</dbReference>
<protein>
    <recommendedName>
        <fullName evidence="3">aconitate hydratase</fullName>
        <ecNumber evidence="3">4.2.1.3</ecNumber>
    </recommendedName>
</protein>
<keyword evidence="13" id="KW-1185">Reference proteome</keyword>
<dbReference type="SUPFAM" id="SSF52016">
    <property type="entry name" value="LeuD/IlvD-like"/>
    <property type="match status" value="1"/>
</dbReference>
<name>A0AAE1V142_9SOLA</name>
<comment type="catalytic activity">
    <reaction evidence="9">
        <text>citrate = D-threo-isocitrate</text>
        <dbReference type="Rhea" id="RHEA:10336"/>
        <dbReference type="ChEBI" id="CHEBI:15562"/>
        <dbReference type="ChEBI" id="CHEBI:16947"/>
        <dbReference type="EC" id="4.2.1.3"/>
    </reaction>
</comment>
<organism evidence="12 13">
    <name type="scientific">Anisodus tanguticus</name>
    <dbReference type="NCBI Taxonomy" id="243964"/>
    <lineage>
        <taxon>Eukaryota</taxon>
        <taxon>Viridiplantae</taxon>
        <taxon>Streptophyta</taxon>
        <taxon>Embryophyta</taxon>
        <taxon>Tracheophyta</taxon>
        <taxon>Spermatophyta</taxon>
        <taxon>Magnoliopsida</taxon>
        <taxon>eudicotyledons</taxon>
        <taxon>Gunneridae</taxon>
        <taxon>Pentapetalae</taxon>
        <taxon>asterids</taxon>
        <taxon>lamiids</taxon>
        <taxon>Solanales</taxon>
        <taxon>Solanaceae</taxon>
        <taxon>Solanoideae</taxon>
        <taxon>Hyoscyameae</taxon>
        <taxon>Anisodus</taxon>
    </lineage>
</organism>
<reference evidence="12" key="1">
    <citation type="submission" date="2023-12" db="EMBL/GenBank/DDBJ databases">
        <title>Genome assembly of Anisodus tanguticus.</title>
        <authorList>
            <person name="Wang Y.-J."/>
        </authorList>
    </citation>
    <scope>NUCLEOTIDE SEQUENCE</scope>
    <source>
        <strain evidence="12">KB-2021</strain>
        <tissue evidence="12">Leaf</tissue>
    </source>
</reference>
<keyword evidence="5" id="KW-0479">Metal-binding</keyword>
<dbReference type="InterPro" id="IPR015928">
    <property type="entry name" value="Aconitase/3IPM_dehydase_swvl"/>
</dbReference>
<evidence type="ECO:0000256" key="6">
    <source>
        <dbReference type="ARBA" id="ARBA00023004"/>
    </source>
</evidence>